<protein>
    <recommendedName>
        <fullName evidence="6">Lysozyme</fullName>
        <ecNumber evidence="6">3.2.1.17</ecNumber>
    </recommendedName>
</protein>
<accession>A0A3N0V5X1</accession>
<dbReference type="GO" id="GO:0016998">
    <property type="term" value="P:cell wall macromolecule catabolic process"/>
    <property type="evidence" value="ECO:0007669"/>
    <property type="project" value="InterPro"/>
</dbReference>
<dbReference type="GO" id="GO:0009253">
    <property type="term" value="P:peptidoglycan catabolic process"/>
    <property type="evidence" value="ECO:0007669"/>
    <property type="project" value="InterPro"/>
</dbReference>
<comment type="similarity">
    <text evidence="6">Belongs to the glycosyl hydrolase 24 family.</text>
</comment>
<dbReference type="GO" id="GO:0003796">
    <property type="term" value="F:lysozyme activity"/>
    <property type="evidence" value="ECO:0007669"/>
    <property type="project" value="UniProtKB-EC"/>
</dbReference>
<evidence type="ECO:0000313" key="7">
    <source>
        <dbReference type="EMBL" id="ROH87992.1"/>
    </source>
</evidence>
<dbReference type="PANTHER" id="PTHR38107:SF3">
    <property type="entry name" value="LYSOZYME RRRD-RELATED"/>
    <property type="match status" value="1"/>
</dbReference>
<reference evidence="7 8" key="1">
    <citation type="submission" date="2018-10" db="EMBL/GenBank/DDBJ databases">
        <authorList>
            <person name="Chen W.-M."/>
        </authorList>
    </citation>
    <scope>NUCLEOTIDE SEQUENCE [LARGE SCALE GENOMIC DNA]</scope>
    <source>
        <strain evidence="7 8">H-5</strain>
    </source>
</reference>
<keyword evidence="5 6" id="KW-0326">Glycosidase</keyword>
<evidence type="ECO:0000256" key="2">
    <source>
        <dbReference type="ARBA" id="ARBA00022529"/>
    </source>
</evidence>
<dbReference type="RefSeq" id="WP_123235986.1">
    <property type="nucleotide sequence ID" value="NZ_RJVP01000001.1"/>
</dbReference>
<gene>
    <name evidence="7" type="ORF">ED236_00420</name>
</gene>
<dbReference type="EMBL" id="RJVP01000001">
    <property type="protein sequence ID" value="ROH87992.1"/>
    <property type="molecule type" value="Genomic_DNA"/>
</dbReference>
<dbReference type="GO" id="GO:0031640">
    <property type="term" value="P:killing of cells of another organism"/>
    <property type="evidence" value="ECO:0007669"/>
    <property type="project" value="UniProtKB-KW"/>
</dbReference>
<keyword evidence="2 6" id="KW-0929">Antimicrobial</keyword>
<sequence length="145" mass="15890">MNKYLKFSAAGLIALALAEGYVGGAYRDVAGIWTNGFGNTHNVDPGRTVNVPDALNQLGENIKDAERAVHRCTAVPLNQNQYDAFVSFTFNVGAKAFCDSTLVKKLNAGDYTAACDQLLRWDYAGGKRVRGLTRRRQEERAQCLS</sequence>
<keyword evidence="8" id="KW-1185">Reference proteome</keyword>
<dbReference type="InterPro" id="IPR023346">
    <property type="entry name" value="Lysozyme-like_dom_sf"/>
</dbReference>
<keyword evidence="3 6" id="KW-0081">Bacteriolytic enzyme</keyword>
<dbReference type="InterPro" id="IPR002196">
    <property type="entry name" value="Glyco_hydro_24"/>
</dbReference>
<comment type="caution">
    <text evidence="7">The sequence shown here is derived from an EMBL/GenBank/DDBJ whole genome shotgun (WGS) entry which is preliminary data.</text>
</comment>
<comment type="catalytic activity">
    <reaction evidence="1 6">
        <text>Hydrolysis of (1-&gt;4)-beta-linkages between N-acetylmuramic acid and N-acetyl-D-glucosamine residues in a peptidoglycan and between N-acetyl-D-glucosamine residues in chitodextrins.</text>
        <dbReference type="EC" id="3.2.1.17"/>
    </reaction>
</comment>
<evidence type="ECO:0000256" key="1">
    <source>
        <dbReference type="ARBA" id="ARBA00000632"/>
    </source>
</evidence>
<evidence type="ECO:0000256" key="6">
    <source>
        <dbReference type="RuleBase" id="RU003788"/>
    </source>
</evidence>
<proteinExistence type="inferred from homology"/>
<evidence type="ECO:0000256" key="5">
    <source>
        <dbReference type="ARBA" id="ARBA00023295"/>
    </source>
</evidence>
<evidence type="ECO:0000256" key="3">
    <source>
        <dbReference type="ARBA" id="ARBA00022638"/>
    </source>
</evidence>
<keyword evidence="4 6" id="KW-0378">Hydrolase</keyword>
<dbReference type="HAMAP" id="MF_04110">
    <property type="entry name" value="ENDOLYSIN_T4"/>
    <property type="match status" value="1"/>
</dbReference>
<dbReference type="EC" id="3.2.1.17" evidence="6"/>
<dbReference type="GO" id="GO:0042742">
    <property type="term" value="P:defense response to bacterium"/>
    <property type="evidence" value="ECO:0007669"/>
    <property type="project" value="UniProtKB-KW"/>
</dbReference>
<evidence type="ECO:0000313" key="8">
    <source>
        <dbReference type="Proteomes" id="UP000275137"/>
    </source>
</evidence>
<evidence type="ECO:0000256" key="4">
    <source>
        <dbReference type="ARBA" id="ARBA00022801"/>
    </source>
</evidence>
<name>A0A3N0V5X1_9PROT</name>
<dbReference type="Pfam" id="PF00959">
    <property type="entry name" value="Phage_lysozyme"/>
    <property type="match status" value="1"/>
</dbReference>
<dbReference type="InterPro" id="IPR034690">
    <property type="entry name" value="Endolysin_T4_type"/>
</dbReference>
<dbReference type="CDD" id="cd16901">
    <property type="entry name" value="lyz_P1"/>
    <property type="match status" value="1"/>
</dbReference>
<dbReference type="SUPFAM" id="SSF53955">
    <property type="entry name" value="Lysozyme-like"/>
    <property type="match status" value="1"/>
</dbReference>
<dbReference type="AlphaFoldDB" id="A0A3N0V5X1"/>
<organism evidence="7 8">
    <name type="scientific">Pseudomethylobacillus aquaticus</name>
    <dbReference type="NCBI Taxonomy" id="2676064"/>
    <lineage>
        <taxon>Bacteria</taxon>
        <taxon>Pseudomonadati</taxon>
        <taxon>Pseudomonadota</taxon>
        <taxon>Betaproteobacteria</taxon>
        <taxon>Nitrosomonadales</taxon>
        <taxon>Methylophilaceae</taxon>
        <taxon>Pseudomethylobacillus</taxon>
    </lineage>
</organism>
<dbReference type="Proteomes" id="UP000275137">
    <property type="component" value="Unassembled WGS sequence"/>
</dbReference>
<dbReference type="InterPro" id="IPR023347">
    <property type="entry name" value="Lysozyme_dom_sf"/>
</dbReference>
<dbReference type="PANTHER" id="PTHR38107">
    <property type="match status" value="1"/>
</dbReference>
<dbReference type="InterPro" id="IPR051018">
    <property type="entry name" value="Bacteriophage_GH24"/>
</dbReference>
<dbReference type="Gene3D" id="1.10.530.40">
    <property type="match status" value="1"/>
</dbReference>